<comment type="catalytic activity">
    <reaction evidence="1">
        <text>ATP + protein L-histidine = ADP + protein N-phospho-L-histidine.</text>
        <dbReference type="EC" id="2.7.13.3"/>
    </reaction>
</comment>
<keyword evidence="8" id="KW-0902">Two-component regulatory system</keyword>
<keyword evidence="5" id="KW-0547">Nucleotide-binding</keyword>
<keyword evidence="6" id="KW-0418">Kinase</keyword>
<evidence type="ECO:0000256" key="7">
    <source>
        <dbReference type="ARBA" id="ARBA00022840"/>
    </source>
</evidence>
<comment type="caution">
    <text evidence="12">The sequence shown here is derived from an EMBL/GenBank/DDBJ whole genome shotgun (WGS) entry which is preliminary data.</text>
</comment>
<dbReference type="Pfam" id="PF07730">
    <property type="entry name" value="HisKA_3"/>
    <property type="match status" value="1"/>
</dbReference>
<feature type="transmembrane region" description="Helical" evidence="9">
    <location>
        <begin position="88"/>
        <end position="104"/>
    </location>
</feature>
<dbReference type="AlphaFoldDB" id="A0A941IT90"/>
<evidence type="ECO:0000259" key="11">
    <source>
        <dbReference type="Pfam" id="PF07730"/>
    </source>
</evidence>
<gene>
    <name evidence="12" type="ORF">KDL01_28950</name>
</gene>
<keyword evidence="3" id="KW-0597">Phosphoprotein</keyword>
<keyword evidence="7" id="KW-0067">ATP-binding</keyword>
<dbReference type="InterPro" id="IPR050482">
    <property type="entry name" value="Sensor_HK_TwoCompSys"/>
</dbReference>
<feature type="domain" description="Signal transduction histidine kinase subgroup 3 dimerisation and phosphoacceptor" evidence="11">
    <location>
        <begin position="186"/>
        <end position="254"/>
    </location>
</feature>
<evidence type="ECO:0000256" key="5">
    <source>
        <dbReference type="ARBA" id="ARBA00022741"/>
    </source>
</evidence>
<dbReference type="GO" id="GO:0046983">
    <property type="term" value="F:protein dimerization activity"/>
    <property type="evidence" value="ECO:0007669"/>
    <property type="project" value="InterPro"/>
</dbReference>
<accession>A0A941IT90</accession>
<keyword evidence="9" id="KW-1133">Transmembrane helix</keyword>
<feature type="transmembrane region" description="Helical" evidence="9">
    <location>
        <begin position="134"/>
        <end position="152"/>
    </location>
</feature>
<evidence type="ECO:0000259" key="10">
    <source>
        <dbReference type="Pfam" id="PF02518"/>
    </source>
</evidence>
<dbReference type="PANTHER" id="PTHR24421">
    <property type="entry name" value="NITRATE/NITRITE SENSOR PROTEIN NARX-RELATED"/>
    <property type="match status" value="1"/>
</dbReference>
<evidence type="ECO:0000256" key="4">
    <source>
        <dbReference type="ARBA" id="ARBA00022679"/>
    </source>
</evidence>
<evidence type="ECO:0000313" key="13">
    <source>
        <dbReference type="Proteomes" id="UP000675781"/>
    </source>
</evidence>
<evidence type="ECO:0000256" key="6">
    <source>
        <dbReference type="ARBA" id="ARBA00022777"/>
    </source>
</evidence>
<keyword evidence="9" id="KW-0472">Membrane</keyword>
<name>A0A941IT90_9ACTN</name>
<dbReference type="GO" id="GO:0000155">
    <property type="term" value="F:phosphorelay sensor kinase activity"/>
    <property type="evidence" value="ECO:0007669"/>
    <property type="project" value="InterPro"/>
</dbReference>
<feature type="domain" description="Histidine kinase/HSP90-like ATPase" evidence="10">
    <location>
        <begin position="293"/>
        <end position="387"/>
    </location>
</feature>
<keyword evidence="4" id="KW-0808">Transferase</keyword>
<evidence type="ECO:0000256" key="8">
    <source>
        <dbReference type="ARBA" id="ARBA00023012"/>
    </source>
</evidence>
<evidence type="ECO:0000256" key="1">
    <source>
        <dbReference type="ARBA" id="ARBA00000085"/>
    </source>
</evidence>
<feature type="transmembrane region" description="Helical" evidence="9">
    <location>
        <begin position="111"/>
        <end position="128"/>
    </location>
</feature>
<sequence length="403" mass="42337">MSLSMAWISRSVAYVGVTLGTILSSVHAHEPRALLVQVVGLAIIGVAMVAWALIEHRTPPSSPPRPGLYVALGVVCAVSGALSATDNGAWVIVLTAIATMVAGSDVPLLPAFGISALAVACTLVSSVVSDMTSTAGLVGLPATIVSGLFIGLRRRAYRVEAQQSAELLERTRQVQDLQRRADVLDERTRIAREIHDVLAHSLGGLGIQIQAARAVLTDSADIDTALSVLATAQRLASDGLTETRRALHALRTDTLSLDEELRSLADQHSGMHRAKVDCEITGTTRELPAAASIALLRVAQEAMVNAAKHGSGAPIALRLDYTADRVRLSVTNRMAHSGQKAQTSAMETADAGYGLAGMRERLLLIGGSLQAGPDEGGTWTVVAELPHVPMAARATTEGREVEQ</sequence>
<dbReference type="Pfam" id="PF02518">
    <property type="entry name" value="HATPase_c"/>
    <property type="match status" value="1"/>
</dbReference>
<evidence type="ECO:0000313" key="12">
    <source>
        <dbReference type="EMBL" id="MBR7837342.1"/>
    </source>
</evidence>
<feature type="transmembrane region" description="Helical" evidence="9">
    <location>
        <begin position="38"/>
        <end position="54"/>
    </location>
</feature>
<keyword evidence="13" id="KW-1185">Reference proteome</keyword>
<dbReference type="GO" id="GO:0016020">
    <property type="term" value="C:membrane"/>
    <property type="evidence" value="ECO:0007669"/>
    <property type="project" value="InterPro"/>
</dbReference>
<evidence type="ECO:0000256" key="9">
    <source>
        <dbReference type="SAM" id="Phobius"/>
    </source>
</evidence>
<dbReference type="Gene3D" id="1.20.5.1930">
    <property type="match status" value="1"/>
</dbReference>
<keyword evidence="9" id="KW-0812">Transmembrane</keyword>
<organism evidence="12 13">
    <name type="scientific">Actinospica durhamensis</name>
    <dbReference type="NCBI Taxonomy" id="1508375"/>
    <lineage>
        <taxon>Bacteria</taxon>
        <taxon>Bacillati</taxon>
        <taxon>Actinomycetota</taxon>
        <taxon>Actinomycetes</taxon>
        <taxon>Catenulisporales</taxon>
        <taxon>Actinospicaceae</taxon>
        <taxon>Actinospica</taxon>
    </lineage>
</organism>
<dbReference type="PANTHER" id="PTHR24421:SF10">
    <property type="entry name" value="NITRATE_NITRITE SENSOR PROTEIN NARQ"/>
    <property type="match status" value="1"/>
</dbReference>
<dbReference type="SUPFAM" id="SSF55874">
    <property type="entry name" value="ATPase domain of HSP90 chaperone/DNA topoisomerase II/histidine kinase"/>
    <property type="match status" value="1"/>
</dbReference>
<protein>
    <recommendedName>
        <fullName evidence="2">histidine kinase</fullName>
        <ecNumber evidence="2">2.7.13.3</ecNumber>
    </recommendedName>
</protein>
<dbReference type="InterPro" id="IPR003594">
    <property type="entry name" value="HATPase_dom"/>
</dbReference>
<dbReference type="InterPro" id="IPR011712">
    <property type="entry name" value="Sig_transdc_His_kin_sub3_dim/P"/>
</dbReference>
<dbReference type="RefSeq" id="WP_212531810.1">
    <property type="nucleotide sequence ID" value="NZ_JAGSOG010000197.1"/>
</dbReference>
<evidence type="ECO:0000256" key="2">
    <source>
        <dbReference type="ARBA" id="ARBA00012438"/>
    </source>
</evidence>
<evidence type="ECO:0000256" key="3">
    <source>
        <dbReference type="ARBA" id="ARBA00022553"/>
    </source>
</evidence>
<dbReference type="InterPro" id="IPR036890">
    <property type="entry name" value="HATPase_C_sf"/>
</dbReference>
<dbReference type="CDD" id="cd16917">
    <property type="entry name" value="HATPase_UhpB-NarQ-NarX-like"/>
    <property type="match status" value="1"/>
</dbReference>
<dbReference type="GO" id="GO:0005524">
    <property type="term" value="F:ATP binding"/>
    <property type="evidence" value="ECO:0007669"/>
    <property type="project" value="UniProtKB-KW"/>
</dbReference>
<dbReference type="Gene3D" id="3.30.565.10">
    <property type="entry name" value="Histidine kinase-like ATPase, C-terminal domain"/>
    <property type="match status" value="1"/>
</dbReference>
<proteinExistence type="predicted"/>
<dbReference type="EMBL" id="JAGSOG010000197">
    <property type="protein sequence ID" value="MBR7837342.1"/>
    <property type="molecule type" value="Genomic_DNA"/>
</dbReference>
<dbReference type="EC" id="2.7.13.3" evidence="2"/>
<dbReference type="Proteomes" id="UP000675781">
    <property type="component" value="Unassembled WGS sequence"/>
</dbReference>
<reference evidence="12" key="1">
    <citation type="submission" date="2021-04" db="EMBL/GenBank/DDBJ databases">
        <title>Genome based classification of Actinospica acidithermotolerans sp. nov., an actinobacterium isolated from an Indonesian hot spring.</title>
        <authorList>
            <person name="Kusuma A.B."/>
            <person name="Putra K.E."/>
            <person name="Nafisah S."/>
            <person name="Loh J."/>
            <person name="Nouioui I."/>
            <person name="Goodfellow M."/>
        </authorList>
    </citation>
    <scope>NUCLEOTIDE SEQUENCE</scope>
    <source>
        <strain evidence="12">CSCA 57</strain>
    </source>
</reference>